<name>A0A6G0SW76_APHGL</name>
<dbReference type="EMBL" id="VYZN01001301">
    <property type="protein sequence ID" value="KAE9522345.1"/>
    <property type="molecule type" value="Genomic_DNA"/>
</dbReference>
<organism evidence="2 3">
    <name type="scientific">Aphis glycines</name>
    <name type="common">Soybean aphid</name>
    <dbReference type="NCBI Taxonomy" id="307491"/>
    <lineage>
        <taxon>Eukaryota</taxon>
        <taxon>Metazoa</taxon>
        <taxon>Ecdysozoa</taxon>
        <taxon>Arthropoda</taxon>
        <taxon>Hexapoda</taxon>
        <taxon>Insecta</taxon>
        <taxon>Pterygota</taxon>
        <taxon>Neoptera</taxon>
        <taxon>Paraneoptera</taxon>
        <taxon>Hemiptera</taxon>
        <taxon>Sternorrhyncha</taxon>
        <taxon>Aphidomorpha</taxon>
        <taxon>Aphidoidea</taxon>
        <taxon>Aphididae</taxon>
        <taxon>Aphidini</taxon>
        <taxon>Aphis</taxon>
        <taxon>Aphis</taxon>
    </lineage>
</organism>
<dbReference type="Proteomes" id="UP000475862">
    <property type="component" value="Unassembled WGS sequence"/>
</dbReference>
<evidence type="ECO:0000313" key="2">
    <source>
        <dbReference type="EMBL" id="KAE9522345.1"/>
    </source>
</evidence>
<dbReference type="OrthoDB" id="6626861at2759"/>
<evidence type="ECO:0000313" key="3">
    <source>
        <dbReference type="Proteomes" id="UP000475862"/>
    </source>
</evidence>
<accession>A0A6G0SW76</accession>
<keyword evidence="3" id="KW-1185">Reference proteome</keyword>
<protein>
    <recommendedName>
        <fullName evidence="1">Transposable element P transposase-like GTP-binding insertion domain-containing protein</fullName>
    </recommendedName>
</protein>
<proteinExistence type="predicted"/>
<gene>
    <name evidence="2" type="ORF">AGLY_017257</name>
</gene>
<feature type="domain" description="Transposable element P transposase-like GTP-binding insertion" evidence="1">
    <location>
        <begin position="7"/>
        <end position="58"/>
    </location>
</feature>
<dbReference type="AlphaFoldDB" id="A0A6G0SW76"/>
<comment type="caution">
    <text evidence="2">The sequence shown here is derived from an EMBL/GenBank/DDBJ whole genome shotgun (WGS) entry which is preliminary data.</text>
</comment>
<dbReference type="Pfam" id="PF21788">
    <property type="entry name" value="TNP-like_GBD"/>
    <property type="match status" value="1"/>
</dbReference>
<dbReference type="InterPro" id="IPR048366">
    <property type="entry name" value="TNP-like_GBD"/>
</dbReference>
<evidence type="ECO:0000259" key="1">
    <source>
        <dbReference type="Pfam" id="PF21788"/>
    </source>
</evidence>
<sequence length="295" mass="34003">MKLDPSKPLVKWEHFSEVFRLDENKLGKVCPKITRNHIYLTSLSKMKVKFATQILENAMKWLDSWESKVIDGLISSNEFLTQQTADGLRVTIKSSIELSKICWTINVDCIFSNKPPKSGNCTINEVQKPVLEICDFKDLISNESLREEKIKNMKSKLDLIIEDKNWDCEDIFLEHDYTKSSVFECVVYYLGEYLARRLCKKSKCEVCIKNLKNDGNLGMESELVNLKSKGFLTHPSVLETCFCKHASASDVFENTYNEFFLHVTSLTFSCSIHKYEMIKDIFTIAKKKLSKLVSS</sequence>
<reference evidence="2 3" key="1">
    <citation type="submission" date="2019-08" db="EMBL/GenBank/DDBJ databases">
        <title>The genome of the soybean aphid Biotype 1, its phylome, world population structure and adaptation to the North American continent.</title>
        <authorList>
            <person name="Giordano R."/>
            <person name="Donthu R.K."/>
            <person name="Hernandez A.G."/>
            <person name="Wright C.L."/>
            <person name="Zimin A.V."/>
        </authorList>
    </citation>
    <scope>NUCLEOTIDE SEQUENCE [LARGE SCALE GENOMIC DNA]</scope>
    <source>
        <tissue evidence="2">Whole aphids</tissue>
    </source>
</reference>